<comment type="catalytic activity">
    <reaction evidence="8">
        <text>L-seryl-[protein] + ATP = O-phospho-L-seryl-[protein] + ADP + H(+)</text>
        <dbReference type="Rhea" id="RHEA:17989"/>
        <dbReference type="Rhea" id="RHEA-COMP:9863"/>
        <dbReference type="Rhea" id="RHEA-COMP:11604"/>
        <dbReference type="ChEBI" id="CHEBI:15378"/>
        <dbReference type="ChEBI" id="CHEBI:29999"/>
        <dbReference type="ChEBI" id="CHEBI:30616"/>
        <dbReference type="ChEBI" id="CHEBI:83421"/>
        <dbReference type="ChEBI" id="CHEBI:456216"/>
        <dbReference type="EC" id="2.7.11.1"/>
    </reaction>
</comment>
<protein>
    <recommendedName>
        <fullName evidence="1">non-specific serine/threonine protein kinase</fullName>
        <ecNumber evidence="1">2.7.11.1</ecNumber>
    </recommendedName>
</protein>
<dbReference type="InterPro" id="IPR005543">
    <property type="entry name" value="PASTA_dom"/>
</dbReference>
<dbReference type="InterPro" id="IPR008271">
    <property type="entry name" value="Ser/Thr_kinase_AS"/>
</dbReference>
<evidence type="ECO:0000256" key="3">
    <source>
        <dbReference type="ARBA" id="ARBA00022679"/>
    </source>
</evidence>
<evidence type="ECO:0000256" key="9">
    <source>
        <dbReference type="PROSITE-ProRule" id="PRU10141"/>
    </source>
</evidence>
<dbReference type="Pfam" id="PF21160">
    <property type="entry name" value="PrkC-like_PASTA-like"/>
    <property type="match status" value="1"/>
</dbReference>
<keyword evidence="5 13" id="KW-0418">Kinase</keyword>
<dbReference type="Gene3D" id="2.60.40.2560">
    <property type="match status" value="1"/>
</dbReference>
<dbReference type="InterPro" id="IPR000719">
    <property type="entry name" value="Prot_kinase_dom"/>
</dbReference>
<feature type="domain" description="PASTA" evidence="12">
    <location>
        <begin position="497"/>
        <end position="563"/>
    </location>
</feature>
<dbReference type="PROSITE" id="PS00108">
    <property type="entry name" value="PROTEIN_KINASE_ST"/>
    <property type="match status" value="1"/>
</dbReference>
<feature type="domain" description="Protein kinase" evidence="11">
    <location>
        <begin position="11"/>
        <end position="268"/>
    </location>
</feature>
<dbReference type="Gene3D" id="3.30.10.20">
    <property type="match status" value="3"/>
</dbReference>
<feature type="transmembrane region" description="Helical" evidence="10">
    <location>
        <begin position="338"/>
        <end position="360"/>
    </location>
</feature>
<dbReference type="InterPro" id="IPR017441">
    <property type="entry name" value="Protein_kinase_ATP_BS"/>
</dbReference>
<dbReference type="SUPFAM" id="SSF56112">
    <property type="entry name" value="Protein kinase-like (PK-like)"/>
    <property type="match status" value="1"/>
</dbReference>
<dbReference type="SMART" id="SM00740">
    <property type="entry name" value="PASTA"/>
    <property type="match status" value="3"/>
</dbReference>
<dbReference type="PANTHER" id="PTHR43289">
    <property type="entry name" value="MITOGEN-ACTIVATED PROTEIN KINASE KINASE KINASE 20-RELATED"/>
    <property type="match status" value="1"/>
</dbReference>
<evidence type="ECO:0000256" key="5">
    <source>
        <dbReference type="ARBA" id="ARBA00022777"/>
    </source>
</evidence>
<dbReference type="PROSITE" id="PS00107">
    <property type="entry name" value="PROTEIN_KINASE_ATP"/>
    <property type="match status" value="1"/>
</dbReference>
<keyword evidence="6 9" id="KW-0067">ATP-binding</keyword>
<keyword evidence="3" id="KW-0808">Transferase</keyword>
<dbReference type="Pfam" id="PF00069">
    <property type="entry name" value="Pkinase"/>
    <property type="match status" value="1"/>
</dbReference>
<dbReference type="SUPFAM" id="SSF54184">
    <property type="entry name" value="Penicillin-binding protein 2x (pbp-2x), c-terminal domain"/>
    <property type="match status" value="2"/>
</dbReference>
<gene>
    <name evidence="13" type="primary">pknB</name>
    <name evidence="13" type="ORF">P6P90_00930</name>
</gene>
<dbReference type="RefSeq" id="WP_124563625.1">
    <property type="nucleotide sequence ID" value="NZ_JARRRY010000001.1"/>
</dbReference>
<dbReference type="NCBIfam" id="NF033483">
    <property type="entry name" value="PknB_PASTA_kin"/>
    <property type="match status" value="1"/>
</dbReference>
<feature type="binding site" evidence="9">
    <location>
        <position position="40"/>
    </location>
    <ligand>
        <name>ATP</name>
        <dbReference type="ChEBI" id="CHEBI:30616"/>
    </ligand>
</feature>
<feature type="domain" description="PASTA" evidence="12">
    <location>
        <begin position="430"/>
        <end position="496"/>
    </location>
</feature>
<keyword evidence="10" id="KW-1133">Transmembrane helix</keyword>
<dbReference type="CDD" id="cd06577">
    <property type="entry name" value="PASTA_pknB"/>
    <property type="match status" value="3"/>
</dbReference>
<keyword evidence="4 9" id="KW-0547">Nucleotide-binding</keyword>
<evidence type="ECO:0000256" key="7">
    <source>
        <dbReference type="ARBA" id="ARBA00047899"/>
    </source>
</evidence>
<evidence type="ECO:0000259" key="12">
    <source>
        <dbReference type="PROSITE" id="PS51178"/>
    </source>
</evidence>
<dbReference type="CDD" id="cd14014">
    <property type="entry name" value="STKc_PknB_like"/>
    <property type="match status" value="1"/>
</dbReference>
<proteinExistence type="predicted"/>
<dbReference type="SMART" id="SM00220">
    <property type="entry name" value="S_TKc"/>
    <property type="match status" value="1"/>
</dbReference>
<evidence type="ECO:0000256" key="1">
    <source>
        <dbReference type="ARBA" id="ARBA00012513"/>
    </source>
</evidence>
<dbReference type="EC" id="2.7.11.1" evidence="1"/>
<organism evidence="13 14">
    <name type="scientific">Ectobacillus antri</name>
    <dbReference type="NCBI Taxonomy" id="2486280"/>
    <lineage>
        <taxon>Bacteria</taxon>
        <taxon>Bacillati</taxon>
        <taxon>Bacillota</taxon>
        <taxon>Bacilli</taxon>
        <taxon>Bacillales</taxon>
        <taxon>Bacillaceae</taxon>
        <taxon>Ectobacillus</taxon>
    </lineage>
</organism>
<evidence type="ECO:0000256" key="10">
    <source>
        <dbReference type="SAM" id="Phobius"/>
    </source>
</evidence>
<evidence type="ECO:0000256" key="8">
    <source>
        <dbReference type="ARBA" id="ARBA00048679"/>
    </source>
</evidence>
<feature type="domain" description="PASTA" evidence="12">
    <location>
        <begin position="361"/>
        <end position="429"/>
    </location>
</feature>
<dbReference type="Proteomes" id="UP001218246">
    <property type="component" value="Unassembled WGS sequence"/>
</dbReference>
<comment type="catalytic activity">
    <reaction evidence="7">
        <text>L-threonyl-[protein] + ATP = O-phospho-L-threonyl-[protein] + ADP + H(+)</text>
        <dbReference type="Rhea" id="RHEA:46608"/>
        <dbReference type="Rhea" id="RHEA-COMP:11060"/>
        <dbReference type="Rhea" id="RHEA-COMP:11605"/>
        <dbReference type="ChEBI" id="CHEBI:15378"/>
        <dbReference type="ChEBI" id="CHEBI:30013"/>
        <dbReference type="ChEBI" id="CHEBI:30616"/>
        <dbReference type="ChEBI" id="CHEBI:61977"/>
        <dbReference type="ChEBI" id="CHEBI:456216"/>
        <dbReference type="EC" id="2.7.11.1"/>
    </reaction>
</comment>
<dbReference type="GO" id="GO:0016301">
    <property type="term" value="F:kinase activity"/>
    <property type="evidence" value="ECO:0007669"/>
    <property type="project" value="UniProtKB-KW"/>
</dbReference>
<comment type="caution">
    <text evidence="13">The sequence shown here is derived from an EMBL/GenBank/DDBJ whole genome shotgun (WGS) entry which is preliminary data.</text>
</comment>
<evidence type="ECO:0000313" key="14">
    <source>
        <dbReference type="Proteomes" id="UP001218246"/>
    </source>
</evidence>
<reference evidence="13 14" key="1">
    <citation type="submission" date="2023-04" db="EMBL/GenBank/DDBJ databases">
        <title>Ectobacillus antri isolated from activated sludge.</title>
        <authorList>
            <person name="Yan P."/>
            <person name="Liu X."/>
        </authorList>
    </citation>
    <scope>NUCLEOTIDE SEQUENCE [LARGE SCALE GENOMIC DNA]</scope>
    <source>
        <strain evidence="13 14">C18H</strain>
    </source>
</reference>
<keyword evidence="10" id="KW-0472">Membrane</keyword>
<dbReference type="Gene3D" id="1.10.510.10">
    <property type="entry name" value="Transferase(Phosphotransferase) domain 1"/>
    <property type="match status" value="1"/>
</dbReference>
<name>A0ABT6H097_9BACI</name>
<sequence>MMIGKRLNGRYKLLKMIGGGGMANVFLARDAILDRDVAVKILRLDYANNEEFIKRFHREAQSVTSLSHPNIVNIYDVGEEDGIYYLVMEYVPGQTLKQYIQQQGMLPVVEALHIMEQLTSAMAHAHHFEIVHRDLKPQNILIRDDGTVKVTDFGIATATSATTITHTNSVLGSVHYLSPEQARGGVANKQSDLYSLGIVMFELLTGRPPFSGESAVSIALKHLQNETPSPKRWNPNIPQSVENIVLKATTKDPFHRYQSGEEMKNDIVTALNPERINEQPFSVPQDEDATKQIPIIREELFVQTGMDETIVNTGKLSVEAKSEEKPQVKPKKNWWKRVFIVLFLLLLSGIAAITVIPGLFIPKNVEIPDVAGETYADAVNILSKKGFQVASTPEIVYTDEVTEGKVIKTSPEAGRVVKENTKITIFQSGGKKKKKMKNYIGESYESVRSELDSTYASVVSYAQVSEKPKGEIIDQLPKSGEFIVEEEQDVRIWISEGPKRVTLADFTGWTESSVRSYAAERKLTPVVTKETSDTVDKGLVIAQSPKPNTPLKEGEKFTVIISEGPKEKPPKTVAIDNIQIPYEPEVPGQPQTIEIYKEDLDNTMAKPVETRTITAPVTISLKLNVPYGKSARYKIVRDGKTFIEKDIPYPYD</sequence>
<evidence type="ECO:0000256" key="2">
    <source>
        <dbReference type="ARBA" id="ARBA00022527"/>
    </source>
</evidence>
<dbReference type="Pfam" id="PF03793">
    <property type="entry name" value="PASTA"/>
    <property type="match status" value="3"/>
</dbReference>
<keyword evidence="2" id="KW-0723">Serine/threonine-protein kinase</keyword>
<accession>A0ABT6H097</accession>
<evidence type="ECO:0000256" key="6">
    <source>
        <dbReference type="ARBA" id="ARBA00022840"/>
    </source>
</evidence>
<evidence type="ECO:0000256" key="4">
    <source>
        <dbReference type="ARBA" id="ARBA00022741"/>
    </source>
</evidence>
<dbReference type="PROSITE" id="PS50011">
    <property type="entry name" value="PROTEIN_KINASE_DOM"/>
    <property type="match status" value="1"/>
</dbReference>
<dbReference type="InterPro" id="IPR011009">
    <property type="entry name" value="Kinase-like_dom_sf"/>
</dbReference>
<evidence type="ECO:0000259" key="11">
    <source>
        <dbReference type="PROSITE" id="PS50011"/>
    </source>
</evidence>
<dbReference type="EMBL" id="JARULN010000001">
    <property type="protein sequence ID" value="MDG5752563.1"/>
    <property type="molecule type" value="Genomic_DNA"/>
</dbReference>
<dbReference type="PROSITE" id="PS51178">
    <property type="entry name" value="PASTA"/>
    <property type="match status" value="3"/>
</dbReference>
<keyword evidence="10" id="KW-0812">Transmembrane</keyword>
<dbReference type="PANTHER" id="PTHR43289:SF34">
    <property type="entry name" value="SERINE_THREONINE-PROTEIN KINASE YBDM-RELATED"/>
    <property type="match status" value="1"/>
</dbReference>
<keyword evidence="14" id="KW-1185">Reference proteome</keyword>
<evidence type="ECO:0000313" key="13">
    <source>
        <dbReference type="EMBL" id="MDG5752563.1"/>
    </source>
</evidence>
<dbReference type="Gene3D" id="3.30.200.20">
    <property type="entry name" value="Phosphorylase Kinase, domain 1"/>
    <property type="match status" value="1"/>
</dbReference>